<evidence type="ECO:0000313" key="6">
    <source>
        <dbReference type="Proteomes" id="UP000001916"/>
    </source>
</evidence>
<dbReference type="CDD" id="cd00077">
    <property type="entry name" value="HDc"/>
    <property type="match status" value="1"/>
</dbReference>
<accession>D7BEI9</accession>
<dbReference type="Pfam" id="PF13487">
    <property type="entry name" value="HD_5"/>
    <property type="match status" value="1"/>
</dbReference>
<reference evidence="5 6" key="1">
    <citation type="journal article" date="2010" name="Stand. Genomic Sci.">
        <title>Complete genome sequence of Meiothermus silvanus type strain (VI-R2).</title>
        <authorList>
            <person name="Sikorski J."/>
            <person name="Tindall B.J."/>
            <person name="Lowry S."/>
            <person name="Lucas S."/>
            <person name="Nolan M."/>
            <person name="Copeland A."/>
            <person name="Glavina Del Rio T."/>
            <person name="Tice H."/>
            <person name="Cheng J.F."/>
            <person name="Han C."/>
            <person name="Pitluck S."/>
            <person name="Liolios K."/>
            <person name="Ivanova N."/>
            <person name="Mavromatis K."/>
            <person name="Mikhailova N."/>
            <person name="Pati A."/>
            <person name="Goodwin L."/>
            <person name="Chen A."/>
            <person name="Palaniappan K."/>
            <person name="Land M."/>
            <person name="Hauser L."/>
            <person name="Chang Y.J."/>
            <person name="Jeffries C.D."/>
            <person name="Rohde M."/>
            <person name="Goker M."/>
            <person name="Woyke T."/>
            <person name="Bristow J."/>
            <person name="Eisen J.A."/>
            <person name="Markowitz V."/>
            <person name="Hugenholtz P."/>
            <person name="Kyrpides N.C."/>
            <person name="Klenk H.P."/>
            <person name="Lapidus A."/>
        </authorList>
    </citation>
    <scope>NUCLEOTIDE SEQUENCE [LARGE SCALE GENOMIC DNA]</scope>
    <source>
        <strain evidence="6">ATCC 700542 / DSM 9946 / VI-R2</strain>
    </source>
</reference>
<dbReference type="InterPro" id="IPR006674">
    <property type="entry name" value="HD_domain"/>
</dbReference>
<dbReference type="HOGENOM" id="CLU_000445_92_14_0"/>
<dbReference type="InterPro" id="IPR048430">
    <property type="entry name" value="MASE9"/>
</dbReference>
<dbReference type="InterPro" id="IPR037522">
    <property type="entry name" value="HD_GYP_dom"/>
</dbReference>
<dbReference type="Pfam" id="PF20972">
    <property type="entry name" value="MASE9"/>
    <property type="match status" value="1"/>
</dbReference>
<feature type="transmembrane region" description="Helical" evidence="2">
    <location>
        <begin position="109"/>
        <end position="129"/>
    </location>
</feature>
<feature type="domain" description="HD" evidence="3">
    <location>
        <begin position="259"/>
        <end position="382"/>
    </location>
</feature>
<feature type="region of interest" description="Disordered" evidence="1">
    <location>
        <begin position="438"/>
        <end position="463"/>
    </location>
</feature>
<evidence type="ECO:0000256" key="1">
    <source>
        <dbReference type="SAM" id="MobiDB-lite"/>
    </source>
</evidence>
<gene>
    <name evidence="5" type="ordered locus">Mesil_1339</name>
</gene>
<dbReference type="InterPro" id="IPR003607">
    <property type="entry name" value="HD/PDEase_dom"/>
</dbReference>
<dbReference type="OrthoDB" id="23815at2"/>
<dbReference type="InterPro" id="IPR052020">
    <property type="entry name" value="Cyclic_di-GMP/3'3'-cGAMP_PDE"/>
</dbReference>
<feature type="compositionally biased region" description="Low complexity" evidence="1">
    <location>
        <begin position="438"/>
        <end position="455"/>
    </location>
</feature>
<keyword evidence="2" id="KW-0472">Membrane</keyword>
<dbReference type="PANTHER" id="PTHR45228:SF4">
    <property type="entry name" value="LIPOPROTEIN"/>
    <property type="match status" value="1"/>
</dbReference>
<evidence type="ECO:0000313" key="5">
    <source>
        <dbReference type="EMBL" id="ADH63232.1"/>
    </source>
</evidence>
<dbReference type="eggNOG" id="COG3437">
    <property type="taxonomic scope" value="Bacteria"/>
</dbReference>
<organism evidence="5 6">
    <name type="scientific">Allomeiothermus silvanus (strain ATCC 700542 / DSM 9946 / NBRC 106475 / NCIMB 13440 / VI-R2)</name>
    <name type="common">Thermus silvanus</name>
    <dbReference type="NCBI Taxonomy" id="526227"/>
    <lineage>
        <taxon>Bacteria</taxon>
        <taxon>Thermotogati</taxon>
        <taxon>Deinococcota</taxon>
        <taxon>Deinococci</taxon>
        <taxon>Thermales</taxon>
        <taxon>Thermaceae</taxon>
        <taxon>Allomeiothermus</taxon>
    </lineage>
</organism>
<dbReference type="SMART" id="SM00471">
    <property type="entry name" value="HDc"/>
    <property type="match status" value="1"/>
</dbReference>
<feature type="transmembrane region" description="Helical" evidence="2">
    <location>
        <begin position="141"/>
        <end position="170"/>
    </location>
</feature>
<dbReference type="SUPFAM" id="SSF109604">
    <property type="entry name" value="HD-domain/PDEase-like"/>
    <property type="match status" value="1"/>
</dbReference>
<proteinExistence type="predicted"/>
<dbReference type="PROSITE" id="PS51831">
    <property type="entry name" value="HD"/>
    <property type="match status" value="1"/>
</dbReference>
<dbReference type="Gene3D" id="1.10.3210.10">
    <property type="entry name" value="Hypothetical protein af1432"/>
    <property type="match status" value="1"/>
</dbReference>
<protein>
    <submittedName>
        <fullName evidence="5">Metal dependent phosphohydrolase</fullName>
    </submittedName>
</protein>
<feature type="transmembrane region" description="Helical" evidence="2">
    <location>
        <begin position="70"/>
        <end position="97"/>
    </location>
</feature>
<dbReference type="AlphaFoldDB" id="D7BEI9"/>
<dbReference type="PANTHER" id="PTHR45228">
    <property type="entry name" value="CYCLIC DI-GMP PHOSPHODIESTERASE TM_0186-RELATED"/>
    <property type="match status" value="1"/>
</dbReference>
<sequence>MQRASSSVPVRIVVYIFSIALVAAVLGTWLYLTGPKEHGYTWLDVAFWVGLVAWSTRIAVALPFNATMSHLYVIILGAVILFPPWLAMVIVALGYFSPRLGKEAWYKDLFNRAQNTLVTGIATLTWYYLTKVAPVSMGHLNISVGVAIIASSLALFLTNISLVSYVIHLASGAPLRKVWVDNFRWLSMSYFVLAPIGLFMARAYQTPLVGGWGGFSVLFILMLLYYSRFYWDERVKLQEALDSTIEVLVKALDAKDPHTRLHSERVAAISKDLAKAAGLDESDQRKIEYGARIHDIGKVSIPDSILLKPGRLTEEEFNQIKLHPTEGIKLLQPAQRYMRDVLPIIRHHHERWDGRGYPDGLAGQETHLWARIVALGDAYEAMTAGRPYVKAKTPEEALREILDLSGSQFDPKLAKLFQELWSQDPLWKDREVFLRASTSQAPSSDSSAPSSPAPAYRTSEELN</sequence>
<dbReference type="KEGG" id="msv:Mesil_1339"/>
<name>D7BEI9_ALLS1</name>
<evidence type="ECO:0000256" key="2">
    <source>
        <dbReference type="SAM" id="Phobius"/>
    </source>
</evidence>
<feature type="transmembrane region" description="Helical" evidence="2">
    <location>
        <begin position="12"/>
        <end position="33"/>
    </location>
</feature>
<dbReference type="RefSeq" id="WP_013157802.1">
    <property type="nucleotide sequence ID" value="NC_014212.1"/>
</dbReference>
<keyword evidence="2" id="KW-1133">Transmembrane helix</keyword>
<feature type="transmembrane region" description="Helical" evidence="2">
    <location>
        <begin position="182"/>
        <end position="201"/>
    </location>
</feature>
<dbReference type="PROSITE" id="PS51832">
    <property type="entry name" value="HD_GYP"/>
    <property type="match status" value="1"/>
</dbReference>
<dbReference type="Proteomes" id="UP000001916">
    <property type="component" value="Chromosome"/>
</dbReference>
<dbReference type="EMBL" id="CP002042">
    <property type="protein sequence ID" value="ADH63232.1"/>
    <property type="molecule type" value="Genomic_DNA"/>
</dbReference>
<evidence type="ECO:0000259" key="4">
    <source>
        <dbReference type="PROSITE" id="PS51832"/>
    </source>
</evidence>
<keyword evidence="6" id="KW-1185">Reference proteome</keyword>
<evidence type="ECO:0000259" key="3">
    <source>
        <dbReference type="PROSITE" id="PS51831"/>
    </source>
</evidence>
<feature type="transmembrane region" description="Helical" evidence="2">
    <location>
        <begin position="207"/>
        <end position="226"/>
    </location>
</feature>
<feature type="domain" description="HD-GYP" evidence="4">
    <location>
        <begin position="237"/>
        <end position="433"/>
    </location>
</feature>
<keyword evidence="2" id="KW-0812">Transmembrane</keyword>
<dbReference type="STRING" id="526227.Mesil_1339"/>
<feature type="transmembrane region" description="Helical" evidence="2">
    <location>
        <begin position="45"/>
        <end position="64"/>
    </location>
</feature>